<name>A0AAJ4R8C2_9EURY</name>
<dbReference type="InterPro" id="IPR023378">
    <property type="entry name" value="YheA/YmcA-like_dom_sf"/>
</dbReference>
<dbReference type="RefSeq" id="WP_075938394.1">
    <property type="nucleotide sequence ID" value="NZ_RJJC01000001.1"/>
</dbReference>
<keyword evidence="2" id="KW-1185">Reference proteome</keyword>
<gene>
    <name evidence="1" type="ORF">Nmn1133_07045</name>
</gene>
<accession>A0AAJ4R8C2</accession>
<dbReference type="Proteomes" id="UP000270581">
    <property type="component" value="Unassembled WGS sequence"/>
</dbReference>
<organism evidence="1 2">
    <name type="scientific">Halosegnis longus</name>
    <dbReference type="NCBI Taxonomy" id="2216012"/>
    <lineage>
        <taxon>Archaea</taxon>
        <taxon>Methanobacteriati</taxon>
        <taxon>Methanobacteriota</taxon>
        <taxon>Stenosarchaea group</taxon>
        <taxon>Halobacteria</taxon>
        <taxon>Halobacteriales</taxon>
        <taxon>Natronomonadaceae</taxon>
        <taxon>Halosegnis</taxon>
    </lineage>
</organism>
<evidence type="ECO:0000313" key="1">
    <source>
        <dbReference type="EMBL" id="RNJ26448.1"/>
    </source>
</evidence>
<proteinExistence type="predicted"/>
<dbReference type="AlphaFoldDB" id="A0AAJ4R8C2"/>
<dbReference type="SUPFAM" id="SSF158622">
    <property type="entry name" value="YheA/YmcA-like"/>
    <property type="match status" value="1"/>
</dbReference>
<protein>
    <submittedName>
        <fullName evidence="1">YlbF family regulator</fullName>
    </submittedName>
</protein>
<dbReference type="Gene3D" id="1.20.1500.10">
    <property type="entry name" value="YheA/YmcA-like"/>
    <property type="match status" value="1"/>
</dbReference>
<dbReference type="EMBL" id="RJJC01000001">
    <property type="protein sequence ID" value="RNJ26448.1"/>
    <property type="molecule type" value="Genomic_DNA"/>
</dbReference>
<comment type="caution">
    <text evidence="1">The sequence shown here is derived from an EMBL/GenBank/DDBJ whole genome shotgun (WGS) entry which is preliminary data.</text>
</comment>
<dbReference type="InterPro" id="IPR010368">
    <property type="entry name" value="Com_YlbF"/>
</dbReference>
<reference evidence="1 2" key="1">
    <citation type="submission" date="2018-11" db="EMBL/GenBank/DDBJ databases">
        <title>Genome sequences of Natronomonas sp. CBA1133.</title>
        <authorList>
            <person name="Roh S.W."/>
            <person name="Cha I.-T."/>
        </authorList>
    </citation>
    <scope>NUCLEOTIDE SEQUENCE [LARGE SCALE GENOMIC DNA]</scope>
    <source>
        <strain evidence="1 2">CBA1133</strain>
    </source>
</reference>
<sequence>MATAARVTELASDLGSTIQELDSYQRFAKAKRAVENDEEAQQRIQEFEQLREEFMMARQSGDASNEDLRELQAAQEELNEMPVMAEYLEAQEQMEMELQELNKMISAPLSVDFGEKAGGCCQD</sequence>
<dbReference type="Pfam" id="PF06133">
    <property type="entry name" value="Com_YlbF"/>
    <property type="match status" value="1"/>
</dbReference>
<evidence type="ECO:0000313" key="2">
    <source>
        <dbReference type="Proteomes" id="UP000270581"/>
    </source>
</evidence>